<name>A0A5N5F7T5_9ROSA</name>
<dbReference type="AlphaFoldDB" id="A0A5N5F7T5"/>
<feature type="region of interest" description="Disordered" evidence="1">
    <location>
        <begin position="1"/>
        <end position="49"/>
    </location>
</feature>
<evidence type="ECO:0000313" key="3">
    <source>
        <dbReference type="Proteomes" id="UP000327157"/>
    </source>
</evidence>
<reference evidence="3" key="2">
    <citation type="submission" date="2019-10" db="EMBL/GenBank/DDBJ databases">
        <title>A de novo genome assembly of a pear dwarfing rootstock.</title>
        <authorList>
            <person name="Wang F."/>
            <person name="Wang J."/>
            <person name="Li S."/>
            <person name="Zhang Y."/>
            <person name="Fang M."/>
            <person name="Ma L."/>
            <person name="Zhao Y."/>
            <person name="Jiang S."/>
        </authorList>
    </citation>
    <scope>NUCLEOTIDE SEQUENCE [LARGE SCALE GENOMIC DNA]</scope>
</reference>
<proteinExistence type="predicted"/>
<evidence type="ECO:0000313" key="2">
    <source>
        <dbReference type="EMBL" id="KAB2597242.1"/>
    </source>
</evidence>
<evidence type="ECO:0000256" key="1">
    <source>
        <dbReference type="SAM" id="MobiDB-lite"/>
    </source>
</evidence>
<sequence>MSTRGARAPHARGRQRKNELNLDLNSAPPGDSREQEGTSTQSPIPPNTIDVEAIDDDVIESSPTAFAEACLY</sequence>
<comment type="caution">
    <text evidence="2">The sequence shown here is derived from an EMBL/GenBank/DDBJ whole genome shotgun (WGS) entry which is preliminary data.</text>
</comment>
<dbReference type="EMBL" id="SMOL01000768">
    <property type="protein sequence ID" value="KAB2597242.1"/>
    <property type="molecule type" value="Genomic_DNA"/>
</dbReference>
<keyword evidence="3" id="KW-1185">Reference proteome</keyword>
<protein>
    <submittedName>
        <fullName evidence="2">E3 ubiquitin-protein ligase RNF4</fullName>
    </submittedName>
</protein>
<organism evidence="2 3">
    <name type="scientific">Pyrus ussuriensis x Pyrus communis</name>
    <dbReference type="NCBI Taxonomy" id="2448454"/>
    <lineage>
        <taxon>Eukaryota</taxon>
        <taxon>Viridiplantae</taxon>
        <taxon>Streptophyta</taxon>
        <taxon>Embryophyta</taxon>
        <taxon>Tracheophyta</taxon>
        <taxon>Spermatophyta</taxon>
        <taxon>Magnoliopsida</taxon>
        <taxon>eudicotyledons</taxon>
        <taxon>Gunneridae</taxon>
        <taxon>Pentapetalae</taxon>
        <taxon>rosids</taxon>
        <taxon>fabids</taxon>
        <taxon>Rosales</taxon>
        <taxon>Rosaceae</taxon>
        <taxon>Amygdaloideae</taxon>
        <taxon>Maleae</taxon>
        <taxon>Pyrus</taxon>
    </lineage>
</organism>
<reference evidence="2 3" key="3">
    <citation type="submission" date="2019-11" db="EMBL/GenBank/DDBJ databases">
        <title>A de novo genome assembly of a pear dwarfing rootstock.</title>
        <authorList>
            <person name="Wang F."/>
            <person name="Wang J."/>
            <person name="Li S."/>
            <person name="Zhang Y."/>
            <person name="Fang M."/>
            <person name="Ma L."/>
            <person name="Zhao Y."/>
            <person name="Jiang S."/>
        </authorList>
    </citation>
    <scope>NUCLEOTIDE SEQUENCE [LARGE SCALE GENOMIC DNA]</scope>
    <source>
        <strain evidence="2">S2</strain>
        <tissue evidence="2">Leaf</tissue>
    </source>
</reference>
<dbReference type="Proteomes" id="UP000327157">
    <property type="component" value="Chromosome 1"/>
</dbReference>
<gene>
    <name evidence="2" type="ORF">D8674_000162</name>
</gene>
<reference evidence="2 3" key="1">
    <citation type="submission" date="2019-09" db="EMBL/GenBank/DDBJ databases">
        <authorList>
            <person name="Ou C."/>
        </authorList>
    </citation>
    <scope>NUCLEOTIDE SEQUENCE [LARGE SCALE GENOMIC DNA]</scope>
    <source>
        <strain evidence="2">S2</strain>
        <tissue evidence="2">Leaf</tissue>
    </source>
</reference>
<accession>A0A5N5F7T5</accession>
<dbReference type="OrthoDB" id="6105938at2759"/>